<sequence>MPVEVGVTRPALKIEKVTKNKKYETPTMTRVNTGFSYNNKVQNL</sequence>
<evidence type="ECO:0000313" key="1">
    <source>
        <dbReference type="EMBL" id="CBL87290.1"/>
    </source>
</evidence>
<dbReference type="AlphaFoldDB" id="F4MMC7"/>
<gene>
    <name evidence="1" type="ORF">S3_972_0003</name>
</gene>
<proteinExistence type="predicted"/>
<dbReference type="EMBL" id="FQ032816">
    <property type="protein sequence ID" value="CBL87290.1"/>
    <property type="molecule type" value="Genomic_DNA"/>
</dbReference>
<reference evidence="1" key="1">
    <citation type="submission" date="2010-05" db="EMBL/GenBank/DDBJ databases">
        <authorList>
            <person name="Genoscope - CEA"/>
        </authorList>
    </citation>
    <scope>NUCLEOTIDE SEQUENCE</scope>
</reference>
<accession>F4MMC7</accession>
<reference evidence="1" key="2">
    <citation type="journal article" date="2012" name="Environ. Microbiol.">
        <title>Genomic content of uncultured Bacteroidetes from contrasting oceanic provinces in the North Atlantic Ocean.</title>
        <authorList>
            <person name="Gomez-Pereira P.R."/>
            <person name="Schuler M."/>
            <person name="Fuchs B.M."/>
            <person name="Bennke C."/>
            <person name="Teeling H."/>
            <person name="Waldmann J."/>
            <person name="Richter M."/>
            <person name="Barbe V."/>
            <person name="Bataille E."/>
            <person name="Glockner F.O."/>
            <person name="Amann R."/>
        </authorList>
    </citation>
    <scope>NUCLEOTIDE SEQUENCE</scope>
</reference>
<name>F4MMC7_9BACT</name>
<protein>
    <submittedName>
        <fullName evidence="1">Uncharacterized protein</fullName>
    </submittedName>
</protein>
<organism evidence="1">
    <name type="scientific">uncultured Sphingobacteriia bacterium</name>
    <dbReference type="NCBI Taxonomy" id="246143"/>
    <lineage>
        <taxon>Bacteria</taxon>
        <taxon>Pseudomonadati</taxon>
        <taxon>Bacteroidota</taxon>
        <taxon>Sphingobacteriia</taxon>
        <taxon>environmental samples</taxon>
    </lineage>
</organism>